<accession>A0A9X1QA79</accession>
<comment type="caution">
    <text evidence="1">The sequence shown here is derived from an EMBL/GenBank/DDBJ whole genome shotgun (WGS) entry which is preliminary data.</text>
</comment>
<dbReference type="RefSeq" id="WP_235177302.1">
    <property type="nucleotide sequence ID" value="NZ_JAKFFV010000004.1"/>
</dbReference>
<protein>
    <submittedName>
        <fullName evidence="1">Uncharacterized protein</fullName>
    </submittedName>
</protein>
<evidence type="ECO:0000313" key="2">
    <source>
        <dbReference type="Proteomes" id="UP001139411"/>
    </source>
</evidence>
<dbReference type="AlphaFoldDB" id="A0A9X1QA79"/>
<sequence>MKISNIFVIVRDSLFAAKFQKEECNAFARMFELWNDAEFLEAFFEEHKQDLNTFWQHVTVQEAVIATMNEAILLERKLVAVAQTGLTDENETLSCLFRPLRNGTTKLEELERSKVRGSRRHSWLRIYAIRVDVNLFVVSGGAIKLTRTMNERSHLLTELEKLEYLRGYLGDAENNELEIFEMY</sequence>
<name>A0A9X1QA79_9BACT</name>
<reference evidence="1" key="1">
    <citation type="submission" date="2022-01" db="EMBL/GenBank/DDBJ databases">
        <title>Novel species in genus Dyadobacter.</title>
        <authorList>
            <person name="Ma C."/>
        </authorList>
    </citation>
    <scope>NUCLEOTIDE SEQUENCE</scope>
    <source>
        <strain evidence="1">CY357</strain>
    </source>
</reference>
<dbReference type="Proteomes" id="UP001139411">
    <property type="component" value="Unassembled WGS sequence"/>
</dbReference>
<proteinExistence type="predicted"/>
<dbReference type="EMBL" id="JAKFFV010000004">
    <property type="protein sequence ID" value="MCF2498103.1"/>
    <property type="molecule type" value="Genomic_DNA"/>
</dbReference>
<organism evidence="1 2">
    <name type="scientific">Dyadobacter chenhuakuii</name>
    <dbReference type="NCBI Taxonomy" id="2909339"/>
    <lineage>
        <taxon>Bacteria</taxon>
        <taxon>Pseudomonadati</taxon>
        <taxon>Bacteroidota</taxon>
        <taxon>Cytophagia</taxon>
        <taxon>Cytophagales</taxon>
        <taxon>Spirosomataceae</taxon>
        <taxon>Dyadobacter</taxon>
    </lineage>
</organism>
<evidence type="ECO:0000313" key="1">
    <source>
        <dbReference type="EMBL" id="MCF2498103.1"/>
    </source>
</evidence>
<gene>
    <name evidence="1" type="ORF">L0661_07280</name>
</gene>